<dbReference type="InterPro" id="IPR037026">
    <property type="entry name" value="Vgr_OB-fold_dom_sf"/>
</dbReference>
<dbReference type="SUPFAM" id="SSF69279">
    <property type="entry name" value="Phage tail proteins"/>
    <property type="match status" value="1"/>
</dbReference>
<dbReference type="Pfam" id="PF04717">
    <property type="entry name" value="Phage_base_V"/>
    <property type="match status" value="1"/>
</dbReference>
<dbReference type="Gene3D" id="2.30.110.50">
    <property type="match status" value="1"/>
</dbReference>
<gene>
    <name evidence="2" type="ORF">HGH92_05035</name>
</gene>
<sequence>MAQLTDAVFSINGTPISTYSSFTLTQSIFEHHRFTLTCTSQTIDGLSGIFSSSQDMIGNTFEAHISGIGLSGKLQFNGIITNVETSRVNGEYGNVIISGYSPTIILDNGPHCKSWENQTVKGIAEDVLKHFPHQLLAPKFMPVSKQVFEYAVQYKETAWAFLHRLCAQQGEWLYWNGSGLVMAPPSGDTKTQLVYGSTLSHFNIHLNARPTDRQYIGWDYQNSLIYTSTGKEVGQKAGLNALGTKVLENAQTIFGTQPKQWNFRYADSKKQQDDMATLHGAIESTKMIMLTGQSGHPGVAIGSRTEITGNNVFNGGSTEDYGEYLVIAVEHFVDTKGDYSNHFTAVPGSLRVPPVVIPEDPLCEVQSAFVTDNADPRGMGRVRVKFHWMNGPEKTPWIRIAAPHGGHNKGHFFIPENGEEVMIGFEGKNAHRPYVIGTVYHADANTEFGNADNDIKTIQTRSGNKIVYDDGGKSITLQDASGNTVLMDGNGSIVVNAASSNVNIRAPQTTNLNASDLNLVANNTLSILVGNTFNMSAGNQIMMNVMAKMLVTTPELRQLVTKYMHLQAGKALINTPEGEMKIEAEDFYLAGQKKIFLHSNESATINSKGIAEIKVQEANKHSNTAVTYEVAPNLLTATAIVHFRPQRRWKGQFGFDWFRIGDTRLDGDVSYDSLIGQYYTLPVTDANTKRNADVNSWTANFHADPQPAAFTAYDRLTRLKGLYGNYTYSFDKDAQGKPINIPYYIPFLALLPRKTDPANPKTVLESGEADLELHLTIKKVDKTEQKPDKLIFEMDNTLMDEKHPLVSIDKHTILKEKISSKIDVTITCKADFNDDKEIKVWAISLDPQSKQEIARFPAGILKIVAPLKKMVKDIVIVKVRTNAGTGSPSSLNEIKRNLKQALIGINLVEKTMNPDSKRNDFVSLDVRDHTKNHQTIDFNAEYNVEGTNIKSSSGSKNVSLDSFLKTELEKRYPGTFTNHFKLFFLANTYQQVLADDGTGTGVGGYSNLGTDYGLMFKTHSATTIGHECLHGLGLPHTFYGEEYIYKAMSTDNVMDYSHLTKDKVTGAAHTAIDRVSTWYWQWKIINSKI</sequence>
<dbReference type="InterPro" id="IPR006531">
    <property type="entry name" value="Gp5/Vgr_OB"/>
</dbReference>
<dbReference type="Proteomes" id="UP000570474">
    <property type="component" value="Unassembled WGS sequence"/>
</dbReference>
<dbReference type="Pfam" id="PF05954">
    <property type="entry name" value="Phage_GPD"/>
    <property type="match status" value="1"/>
</dbReference>
<dbReference type="EMBL" id="JABAIA010000001">
    <property type="protein sequence ID" value="NLR63666.1"/>
    <property type="molecule type" value="Genomic_DNA"/>
</dbReference>
<evidence type="ECO:0000313" key="3">
    <source>
        <dbReference type="Proteomes" id="UP000570474"/>
    </source>
</evidence>
<feature type="domain" description="Gp5/Type VI secretion system Vgr protein OB-fold" evidence="1">
    <location>
        <begin position="367"/>
        <end position="440"/>
    </location>
</feature>
<accession>A0A847RKJ5</accession>
<dbReference type="Gene3D" id="3.55.50.10">
    <property type="entry name" value="Baseplate protein-like domains"/>
    <property type="match status" value="1"/>
</dbReference>
<dbReference type="SUPFAM" id="SSF69255">
    <property type="entry name" value="gp5 N-terminal domain-like"/>
    <property type="match status" value="1"/>
</dbReference>
<reference evidence="2 3" key="1">
    <citation type="submission" date="2020-04" db="EMBL/GenBank/DDBJ databases">
        <authorList>
            <person name="Yin C."/>
        </authorList>
    </citation>
    <scope>NUCLEOTIDE SEQUENCE [LARGE SCALE GENOMIC DNA]</scope>
    <source>
        <strain evidence="2 3">Ae27</strain>
    </source>
</reference>
<evidence type="ECO:0000313" key="2">
    <source>
        <dbReference type="EMBL" id="NLR63666.1"/>
    </source>
</evidence>
<dbReference type="Gene3D" id="2.40.50.230">
    <property type="entry name" value="Gp5 N-terminal domain"/>
    <property type="match status" value="1"/>
</dbReference>
<dbReference type="RefSeq" id="WP_168869656.1">
    <property type="nucleotide sequence ID" value="NZ_JABAIA010000001.1"/>
</dbReference>
<protein>
    <recommendedName>
        <fullName evidence="1">Gp5/Type VI secretion system Vgr protein OB-fold domain-containing protein</fullName>
    </recommendedName>
</protein>
<dbReference type="AlphaFoldDB" id="A0A847RKJ5"/>
<organism evidence="2 3">
    <name type="scientific">Chitinophaga varians</name>
    <dbReference type="NCBI Taxonomy" id="2202339"/>
    <lineage>
        <taxon>Bacteria</taxon>
        <taxon>Pseudomonadati</taxon>
        <taxon>Bacteroidota</taxon>
        <taxon>Chitinophagia</taxon>
        <taxon>Chitinophagales</taxon>
        <taxon>Chitinophagaceae</taxon>
        <taxon>Chitinophaga</taxon>
    </lineage>
</organism>
<comment type="caution">
    <text evidence="2">The sequence shown here is derived from an EMBL/GenBank/DDBJ whole genome shotgun (WGS) entry which is preliminary data.</text>
</comment>
<proteinExistence type="predicted"/>
<name>A0A847RKJ5_9BACT</name>
<dbReference type="SUPFAM" id="SSF69349">
    <property type="entry name" value="Phage fibre proteins"/>
    <property type="match status" value="1"/>
</dbReference>
<dbReference type="Gene3D" id="4.10.220.110">
    <property type="match status" value="1"/>
</dbReference>
<evidence type="ECO:0000259" key="1">
    <source>
        <dbReference type="Pfam" id="PF04717"/>
    </source>
</evidence>
<keyword evidence="3" id="KW-1185">Reference proteome</keyword>